<keyword evidence="3" id="KW-1185">Reference proteome</keyword>
<dbReference type="Proteomes" id="UP000030145">
    <property type="component" value="Unassembled WGS sequence"/>
</dbReference>
<feature type="transmembrane region" description="Helical" evidence="1">
    <location>
        <begin position="125"/>
        <end position="146"/>
    </location>
</feature>
<proteinExistence type="predicted"/>
<feature type="transmembrane region" description="Helical" evidence="1">
    <location>
        <begin position="153"/>
        <end position="173"/>
    </location>
</feature>
<evidence type="ECO:0000313" key="3">
    <source>
        <dbReference type="Proteomes" id="UP000030145"/>
    </source>
</evidence>
<dbReference type="EMBL" id="JRVJ01000025">
    <property type="protein sequence ID" value="KGM18033.1"/>
    <property type="molecule type" value="Genomic_DNA"/>
</dbReference>
<evidence type="ECO:0000256" key="1">
    <source>
        <dbReference type="SAM" id="Phobius"/>
    </source>
</evidence>
<dbReference type="AlphaFoldDB" id="A0A0A2DFU3"/>
<feature type="transmembrane region" description="Helical" evidence="1">
    <location>
        <begin position="193"/>
        <end position="215"/>
    </location>
</feature>
<keyword evidence="1" id="KW-1133">Transmembrane helix</keyword>
<reference evidence="2 3" key="1">
    <citation type="submission" date="2014-10" db="EMBL/GenBank/DDBJ databases">
        <title>Whole Genome sequence of Corynebacterium auriscanis strain CIP 106629.</title>
        <authorList>
            <person name="Hassan S.S."/>
            <person name="Jamal S.B."/>
            <person name="Tiwari S."/>
            <person name="Oliveira L.D.C."/>
            <person name="Souza F."/>
            <person name="Mariano D.C."/>
            <person name="Almeida S."/>
            <person name="Dorella F."/>
            <person name="Pereira F."/>
            <person name="Carvalho A."/>
            <person name="Leal C.A."/>
            <person name="Soares S.D.C."/>
            <person name="Figueiredo H.C."/>
            <person name="Silva A."/>
            <person name="Azevedo V.A."/>
        </authorList>
    </citation>
    <scope>NUCLEOTIDE SEQUENCE [LARGE SCALE GENOMIC DNA]</scope>
    <source>
        <strain evidence="2 3">CIP 106629</strain>
    </source>
</reference>
<dbReference type="GeneID" id="300553260"/>
<feature type="transmembrane region" description="Helical" evidence="1">
    <location>
        <begin position="86"/>
        <end position="113"/>
    </location>
</feature>
<accession>A0A0A2DFU3</accession>
<protein>
    <submittedName>
        <fullName evidence="2">Uncharacterized protein</fullName>
    </submittedName>
</protein>
<feature type="transmembrane region" description="Helical" evidence="1">
    <location>
        <begin position="45"/>
        <end position="66"/>
    </location>
</feature>
<name>A0A0A2DFU3_9CORY</name>
<feature type="transmembrane region" description="Helical" evidence="1">
    <location>
        <begin position="15"/>
        <end position="33"/>
    </location>
</feature>
<organism evidence="2 3">
    <name type="scientific">Corynebacterium auriscanis</name>
    <dbReference type="NCBI Taxonomy" id="99807"/>
    <lineage>
        <taxon>Bacteria</taxon>
        <taxon>Bacillati</taxon>
        <taxon>Actinomycetota</taxon>
        <taxon>Actinomycetes</taxon>
        <taxon>Mycobacteriales</taxon>
        <taxon>Corynebacteriaceae</taxon>
        <taxon>Corynebacterium</taxon>
    </lineage>
</organism>
<evidence type="ECO:0000313" key="2">
    <source>
        <dbReference type="EMBL" id="KGM18033.1"/>
    </source>
</evidence>
<keyword evidence="1" id="KW-0472">Membrane</keyword>
<dbReference type="RefSeq" id="WP_035116177.1">
    <property type="nucleotide sequence ID" value="NZ_CP047046.1"/>
</dbReference>
<gene>
    <name evidence="2" type="ORF">MA47_10590</name>
</gene>
<sequence length="410" mass="44138">MNNLGLAAFKRKETIITFLIACALSVFPTLSFLKQSYTTWTDFDSVWGTIPALLFPILAGISAGAAQRHGKPNHMTMLPVGAVPVFLRHLVIQAPLVISAGLGTCAGVAPMLWKTARTATDGSPQLSVIIVFFGFFLASCTLGMAVAAIFRSLVAVPVAAVIGFVWGQTANYFGDDYILIAPFRPYPQDPGQFLSVPVSVGNIVFAVVAIGALLGVTRMLTNTPVNWTLAGACAVILTVTVGGSVVLAEKKNTPLWGLEAQPPRECRELRGADVCVHRAHLKDLDDISTHVESVLHNYGESHPSRLVLIDSSLLLAPRKLAKEVVIIRFTPGETNGVGIQLAQHLTSFWACANKPGSAGTDISAKLQDWLVLGPRGANPEHTRKVMWNYIRNNQQAIAECRATPESWPLK</sequence>
<keyword evidence="1" id="KW-0812">Transmembrane</keyword>
<comment type="caution">
    <text evidence="2">The sequence shown here is derived from an EMBL/GenBank/DDBJ whole genome shotgun (WGS) entry which is preliminary data.</text>
</comment>
<feature type="transmembrane region" description="Helical" evidence="1">
    <location>
        <begin position="227"/>
        <end position="248"/>
    </location>
</feature>